<reference evidence="1 2" key="1">
    <citation type="journal article" date="2024" name="Nat. Commun.">
        <title>Phylogenomics reveals the evolutionary origins of lichenization in chlorophyte algae.</title>
        <authorList>
            <person name="Puginier C."/>
            <person name="Libourel C."/>
            <person name="Otte J."/>
            <person name="Skaloud P."/>
            <person name="Haon M."/>
            <person name="Grisel S."/>
            <person name="Petersen M."/>
            <person name="Berrin J.G."/>
            <person name="Delaux P.M."/>
            <person name="Dal Grande F."/>
            <person name="Keller J."/>
        </authorList>
    </citation>
    <scope>NUCLEOTIDE SEQUENCE [LARGE SCALE GENOMIC DNA]</scope>
    <source>
        <strain evidence="1 2">SAG 2043</strain>
    </source>
</reference>
<protein>
    <submittedName>
        <fullName evidence="1">Uncharacterized protein</fullName>
    </submittedName>
</protein>
<evidence type="ECO:0000313" key="1">
    <source>
        <dbReference type="EMBL" id="KAK9806332.1"/>
    </source>
</evidence>
<accession>A0AAW1PCN1</accession>
<dbReference type="EMBL" id="JALJOR010000014">
    <property type="protein sequence ID" value="KAK9806332.1"/>
    <property type="molecule type" value="Genomic_DNA"/>
</dbReference>
<organism evidence="1 2">
    <name type="scientific">[Myrmecia] bisecta</name>
    <dbReference type="NCBI Taxonomy" id="41462"/>
    <lineage>
        <taxon>Eukaryota</taxon>
        <taxon>Viridiplantae</taxon>
        <taxon>Chlorophyta</taxon>
        <taxon>core chlorophytes</taxon>
        <taxon>Trebouxiophyceae</taxon>
        <taxon>Trebouxiales</taxon>
        <taxon>Trebouxiaceae</taxon>
        <taxon>Myrmecia</taxon>
    </lineage>
</organism>
<name>A0AAW1PCN1_9CHLO</name>
<dbReference type="AlphaFoldDB" id="A0AAW1PCN1"/>
<sequence length="68" mass="7904">MESKEEQLRVPLFLFFLTFKNAIGKTYPLRVPPLPTNSCTQQWHYRIKAQITPKLSPPGNDYHTTSAR</sequence>
<dbReference type="Proteomes" id="UP001489004">
    <property type="component" value="Unassembled WGS sequence"/>
</dbReference>
<keyword evidence="2" id="KW-1185">Reference proteome</keyword>
<gene>
    <name evidence="1" type="ORF">WJX72_010510</name>
</gene>
<comment type="caution">
    <text evidence="1">The sequence shown here is derived from an EMBL/GenBank/DDBJ whole genome shotgun (WGS) entry which is preliminary data.</text>
</comment>
<evidence type="ECO:0000313" key="2">
    <source>
        <dbReference type="Proteomes" id="UP001489004"/>
    </source>
</evidence>
<proteinExistence type="predicted"/>